<evidence type="ECO:0000256" key="4">
    <source>
        <dbReference type="ARBA" id="ARBA00022723"/>
    </source>
</evidence>
<dbReference type="Gene3D" id="3.90.79.10">
    <property type="entry name" value="Nucleoside Triphosphate Pyrophosphohydrolase"/>
    <property type="match status" value="1"/>
</dbReference>
<keyword evidence="5" id="KW-0378">Hydrolase</keyword>
<dbReference type="PANTHER" id="PTHR12318:SF0">
    <property type="entry name" value="ACYL-COENZYME A DIPHOSPHATASE NUDT19"/>
    <property type="match status" value="1"/>
</dbReference>
<reference evidence="8" key="1">
    <citation type="submission" date="2023-11" db="EMBL/GenBank/DDBJ databases">
        <title>Genome assemblies of two species of porcelain crab, Petrolisthes cinctipes and Petrolisthes manimaculis (Anomura: Porcellanidae).</title>
        <authorList>
            <person name="Angst P."/>
        </authorList>
    </citation>
    <scope>NUCLEOTIDE SEQUENCE</scope>
    <source>
        <strain evidence="8">PB745_02</strain>
        <tissue evidence="8">Gill</tissue>
    </source>
</reference>
<dbReference type="AlphaFoldDB" id="A0AAE1PAT1"/>
<keyword evidence="6" id="KW-0460">Magnesium</keyword>
<dbReference type="PANTHER" id="PTHR12318">
    <property type="entry name" value="TESTOSTERONE-REGULATED PROTEIN RP2"/>
    <property type="match status" value="1"/>
</dbReference>
<keyword evidence="9" id="KW-1185">Reference proteome</keyword>
<comment type="caution">
    <text evidence="8">The sequence shown here is derived from an EMBL/GenBank/DDBJ whole genome shotgun (WGS) entry which is preliminary data.</text>
</comment>
<evidence type="ECO:0000256" key="5">
    <source>
        <dbReference type="ARBA" id="ARBA00022801"/>
    </source>
</evidence>
<comment type="cofactor">
    <cofactor evidence="1">
        <name>Mn(2+)</name>
        <dbReference type="ChEBI" id="CHEBI:29035"/>
    </cofactor>
</comment>
<evidence type="ECO:0000313" key="9">
    <source>
        <dbReference type="Proteomes" id="UP001292094"/>
    </source>
</evidence>
<organism evidence="8 9">
    <name type="scientific">Petrolisthes manimaculis</name>
    <dbReference type="NCBI Taxonomy" id="1843537"/>
    <lineage>
        <taxon>Eukaryota</taxon>
        <taxon>Metazoa</taxon>
        <taxon>Ecdysozoa</taxon>
        <taxon>Arthropoda</taxon>
        <taxon>Crustacea</taxon>
        <taxon>Multicrustacea</taxon>
        <taxon>Malacostraca</taxon>
        <taxon>Eumalacostraca</taxon>
        <taxon>Eucarida</taxon>
        <taxon>Decapoda</taxon>
        <taxon>Pleocyemata</taxon>
        <taxon>Anomura</taxon>
        <taxon>Galatheoidea</taxon>
        <taxon>Porcellanidae</taxon>
        <taxon>Petrolisthes</taxon>
    </lineage>
</organism>
<gene>
    <name evidence="8" type="ORF">Pmani_024228</name>
</gene>
<name>A0AAE1PAT1_9EUCA</name>
<evidence type="ECO:0008006" key="10">
    <source>
        <dbReference type="Google" id="ProtNLM"/>
    </source>
</evidence>
<dbReference type="GO" id="GO:0046872">
    <property type="term" value="F:metal ion binding"/>
    <property type="evidence" value="ECO:0007669"/>
    <property type="project" value="UniProtKB-KW"/>
</dbReference>
<evidence type="ECO:0000256" key="3">
    <source>
        <dbReference type="ARBA" id="ARBA00005582"/>
    </source>
</evidence>
<dbReference type="GO" id="GO:0005739">
    <property type="term" value="C:mitochondrion"/>
    <property type="evidence" value="ECO:0007669"/>
    <property type="project" value="TreeGrafter"/>
</dbReference>
<keyword evidence="7" id="KW-0464">Manganese</keyword>
<evidence type="ECO:0000313" key="8">
    <source>
        <dbReference type="EMBL" id="KAK4303787.1"/>
    </source>
</evidence>
<dbReference type="InterPro" id="IPR039121">
    <property type="entry name" value="NUDT19"/>
</dbReference>
<accession>A0AAE1PAT1</accession>
<dbReference type="SUPFAM" id="SSF55811">
    <property type="entry name" value="Nudix"/>
    <property type="match status" value="1"/>
</dbReference>
<comment type="cofactor">
    <cofactor evidence="2">
        <name>Mg(2+)</name>
        <dbReference type="ChEBI" id="CHEBI:18420"/>
    </cofactor>
</comment>
<evidence type="ECO:0000256" key="2">
    <source>
        <dbReference type="ARBA" id="ARBA00001946"/>
    </source>
</evidence>
<dbReference type="Proteomes" id="UP001292094">
    <property type="component" value="Unassembled WGS sequence"/>
</dbReference>
<evidence type="ECO:0000256" key="1">
    <source>
        <dbReference type="ARBA" id="ARBA00001936"/>
    </source>
</evidence>
<dbReference type="CDD" id="cd18870">
    <property type="entry name" value="NUDIX_AcylCoAdiphos_Nudt19"/>
    <property type="match status" value="1"/>
</dbReference>
<keyword evidence="4" id="KW-0479">Metal-binding</keyword>
<dbReference type="EMBL" id="JAWZYT010002528">
    <property type="protein sequence ID" value="KAK4303787.1"/>
    <property type="molecule type" value="Genomic_DNA"/>
</dbReference>
<dbReference type="InterPro" id="IPR015797">
    <property type="entry name" value="NUDIX_hydrolase-like_dom_sf"/>
</dbReference>
<proteinExistence type="inferred from homology"/>
<dbReference type="GO" id="GO:0016818">
    <property type="term" value="F:hydrolase activity, acting on acid anhydrides, in phosphorus-containing anhydrides"/>
    <property type="evidence" value="ECO:0007669"/>
    <property type="project" value="InterPro"/>
</dbReference>
<evidence type="ECO:0000256" key="6">
    <source>
        <dbReference type="ARBA" id="ARBA00022842"/>
    </source>
</evidence>
<evidence type="ECO:0000256" key="7">
    <source>
        <dbReference type="ARBA" id="ARBA00023211"/>
    </source>
</evidence>
<protein>
    <recommendedName>
        <fullName evidence="10">Nudix hydrolase domain-containing protein</fullName>
    </recommendedName>
</protein>
<comment type="similarity">
    <text evidence="3">Belongs to the Nudix hydrolase family.</text>
</comment>
<sequence length="369" mass="43098">MEGSRLSFNYWKNNITSRYKKKGIYCTKKKGCGLVNGDYRVVFLKRNTNNSFMPNMYVFPGGSIECSDFSSAWYDVFNKCGYSQSKLEELRTDAPPPRLYRDKPNHFILPELGFRIAAIRETFEESGVLLAKHLPENCLTLDDINKWRDIIHNDASQFVTFFREVGGCPAVWDLHEWISYLTPTHVGNRRYDTAFYITFMDKLPKVVFDETEMSGLQISSPQSLLEKWHRGEFSVGPPQLHELQRLLNFPHFDDLKRFAEVRGRKGMDEYFNVRILTPEGIIVVLPGDDLYPTEPDYLGDEPQLEMDCSMEELRKSANKLHRYELRPGSNMELVVNIDPKFGHKRPVNYNQVYKNPLRNRVKNQVKRLE</sequence>